<dbReference type="InterPro" id="IPR000719">
    <property type="entry name" value="Prot_kinase_dom"/>
</dbReference>
<evidence type="ECO:0000256" key="4">
    <source>
        <dbReference type="ARBA" id="ARBA00022777"/>
    </source>
</evidence>
<keyword evidence="4" id="KW-0418">Kinase</keyword>
<feature type="region of interest" description="Disordered" evidence="7">
    <location>
        <begin position="665"/>
        <end position="688"/>
    </location>
</feature>
<dbReference type="EMBL" id="AGSI01000006">
    <property type="protein sequence ID" value="EIE23924.1"/>
    <property type="molecule type" value="Genomic_DNA"/>
</dbReference>
<feature type="region of interest" description="Disordered" evidence="7">
    <location>
        <begin position="240"/>
        <end position="309"/>
    </location>
</feature>
<dbReference type="PROSITE" id="PS00107">
    <property type="entry name" value="PROTEIN_KINASE_ATP"/>
    <property type="match status" value="1"/>
</dbReference>
<feature type="transmembrane region" description="Helical" evidence="8">
    <location>
        <begin position="211"/>
        <end position="235"/>
    </location>
</feature>
<dbReference type="InterPro" id="IPR051681">
    <property type="entry name" value="Ser/Thr_Kinases-Pseudokinases"/>
</dbReference>
<evidence type="ECO:0000313" key="11">
    <source>
        <dbReference type="Proteomes" id="UP000007264"/>
    </source>
</evidence>
<evidence type="ECO:0000313" key="10">
    <source>
        <dbReference type="EMBL" id="EIE23924.1"/>
    </source>
</evidence>
<organism evidence="10 11">
    <name type="scientific">Coccomyxa subellipsoidea (strain C-169)</name>
    <name type="common">Green microalga</name>
    <dbReference type="NCBI Taxonomy" id="574566"/>
    <lineage>
        <taxon>Eukaryota</taxon>
        <taxon>Viridiplantae</taxon>
        <taxon>Chlorophyta</taxon>
        <taxon>core chlorophytes</taxon>
        <taxon>Trebouxiophyceae</taxon>
        <taxon>Trebouxiophyceae incertae sedis</taxon>
        <taxon>Coccomyxaceae</taxon>
        <taxon>Coccomyxa</taxon>
        <taxon>Coccomyxa subellipsoidea</taxon>
    </lineage>
</organism>
<dbReference type="InterPro" id="IPR008271">
    <property type="entry name" value="Ser/Thr_kinase_AS"/>
</dbReference>
<dbReference type="GO" id="GO:0004674">
    <property type="term" value="F:protein serine/threonine kinase activity"/>
    <property type="evidence" value="ECO:0007669"/>
    <property type="project" value="UniProtKB-KW"/>
</dbReference>
<keyword evidence="11" id="KW-1185">Reference proteome</keyword>
<feature type="region of interest" description="Disordered" evidence="7">
    <location>
        <begin position="414"/>
        <end position="450"/>
    </location>
</feature>
<dbReference type="GeneID" id="17041922"/>
<name>I0YZV5_COCSC</name>
<evidence type="ECO:0000256" key="1">
    <source>
        <dbReference type="ARBA" id="ARBA00022527"/>
    </source>
</evidence>
<dbReference type="SMART" id="SM00220">
    <property type="entry name" value="S_TKc"/>
    <property type="match status" value="1"/>
</dbReference>
<accession>I0YZV5</accession>
<dbReference type="AlphaFoldDB" id="I0YZV5"/>
<evidence type="ECO:0000256" key="8">
    <source>
        <dbReference type="SAM" id="Phobius"/>
    </source>
</evidence>
<keyword evidence="8" id="KW-0812">Transmembrane</keyword>
<keyword evidence="3 6" id="KW-0547">Nucleotide-binding</keyword>
<dbReference type="Gene3D" id="1.10.510.10">
    <property type="entry name" value="Transferase(Phosphotransferase) domain 1"/>
    <property type="match status" value="1"/>
</dbReference>
<dbReference type="OrthoDB" id="1711006at2759"/>
<keyword evidence="5 6" id="KW-0067">ATP-binding</keyword>
<feature type="region of interest" description="Disordered" evidence="7">
    <location>
        <begin position="833"/>
        <end position="857"/>
    </location>
</feature>
<feature type="binding site" evidence="6">
    <location>
        <position position="368"/>
    </location>
    <ligand>
        <name>ATP</name>
        <dbReference type="ChEBI" id="CHEBI:30616"/>
    </ligand>
</feature>
<dbReference type="SUPFAM" id="SSF56112">
    <property type="entry name" value="Protein kinase-like (PK-like)"/>
    <property type="match status" value="1"/>
</dbReference>
<proteinExistence type="predicted"/>
<feature type="compositionally biased region" description="Low complexity" evidence="7">
    <location>
        <begin position="665"/>
        <end position="678"/>
    </location>
</feature>
<dbReference type="Pfam" id="PF07714">
    <property type="entry name" value="PK_Tyr_Ser-Thr"/>
    <property type="match status" value="2"/>
</dbReference>
<feature type="region of interest" description="Disordered" evidence="7">
    <location>
        <begin position="797"/>
        <end position="818"/>
    </location>
</feature>
<dbReference type="eggNOG" id="KOG0192">
    <property type="taxonomic scope" value="Eukaryota"/>
</dbReference>
<evidence type="ECO:0000256" key="5">
    <source>
        <dbReference type="ARBA" id="ARBA00022840"/>
    </source>
</evidence>
<dbReference type="KEGG" id="csl:COCSUDRAFT_41270"/>
<gene>
    <name evidence="10" type="ORF">COCSUDRAFT_41270</name>
</gene>
<comment type="caution">
    <text evidence="10">The sequence shown here is derived from an EMBL/GenBank/DDBJ whole genome shotgun (WGS) entry which is preliminary data.</text>
</comment>
<feature type="domain" description="Protein kinase" evidence="9">
    <location>
        <begin position="330"/>
        <end position="654"/>
    </location>
</feature>
<dbReference type="PANTHER" id="PTHR44329">
    <property type="entry name" value="SERINE/THREONINE-PROTEIN KINASE TNNI3K-RELATED"/>
    <property type="match status" value="1"/>
</dbReference>
<dbReference type="PANTHER" id="PTHR44329:SF214">
    <property type="entry name" value="PROTEIN KINASE DOMAIN-CONTAINING PROTEIN"/>
    <property type="match status" value="1"/>
</dbReference>
<dbReference type="InterPro" id="IPR017441">
    <property type="entry name" value="Protein_kinase_ATP_BS"/>
</dbReference>
<dbReference type="STRING" id="574566.I0YZV5"/>
<keyword evidence="1" id="KW-0723">Serine/threonine-protein kinase</keyword>
<evidence type="ECO:0000256" key="2">
    <source>
        <dbReference type="ARBA" id="ARBA00022679"/>
    </source>
</evidence>
<dbReference type="InterPro" id="IPR011009">
    <property type="entry name" value="Kinase-like_dom_sf"/>
</dbReference>
<evidence type="ECO:0000259" key="9">
    <source>
        <dbReference type="PROSITE" id="PS50011"/>
    </source>
</evidence>
<keyword evidence="2" id="KW-0808">Transferase</keyword>
<dbReference type="Proteomes" id="UP000007264">
    <property type="component" value="Unassembled WGS sequence"/>
</dbReference>
<keyword evidence="8" id="KW-0472">Membrane</keyword>
<dbReference type="GO" id="GO:0005524">
    <property type="term" value="F:ATP binding"/>
    <property type="evidence" value="ECO:0007669"/>
    <property type="project" value="UniProtKB-UniRule"/>
</dbReference>
<dbReference type="PROSITE" id="PS00108">
    <property type="entry name" value="PROTEIN_KINASE_ST"/>
    <property type="match status" value="1"/>
</dbReference>
<protein>
    <submittedName>
        <fullName evidence="10">Kinase-like protein</fullName>
    </submittedName>
</protein>
<dbReference type="PROSITE" id="PS50011">
    <property type="entry name" value="PROTEIN_KINASE_DOM"/>
    <property type="match status" value="1"/>
</dbReference>
<keyword evidence="8" id="KW-1133">Transmembrane helix</keyword>
<evidence type="ECO:0000256" key="3">
    <source>
        <dbReference type="ARBA" id="ARBA00022741"/>
    </source>
</evidence>
<sequence>MSQLMTTRSWMSLVHVCQYTEVATNSTEPAVLDFGQIVDALMVGERGTLALYNMTLQNAAPRNILKTDSHARYKIIPFGPWPSLTVLPNATVILNRTRNTYDSEPQWNQCLDFQNQFRNYASSWAPTDKLLDVGNDTLYISGAYTRFTRIVDLVINDTVGFAEVVSIDNSILCRPNAPLPTALAPAPGPGVVATAAGNSEGSSGGQSKVTWWIIAVAVIAGVAAIATGILAAFLVKRKRSPREEPPKAPEPLLKDDHFSERMSASVRSRSLPRGYSGDVDSISARDEERLTEDEDRLSELPSSNKGKSLTNLLSLPETLRQRSSCMVDSLELGTPLGRGSYGKVYKGSECYGFGGATGKWKGVTVAVKIVEHNAETESELVQLRESLLSSSVVHPNVIATYKVRTVRVVDERAVNDSANDGSGHVTRPANPPKMDSSLESTKGPEVDGGSQDMRETWMLLEYADRGNLDRALVHKKLMLDNGCLDMDAVCRCLIDIAAGMDYLHSLGVLHGDLKGANVLLKSTNDDPRGYTCKLADFGLSRVLETHATHVSTKTYGTLAYMPAELLQDGRMSRAADVYSFAMIMWELFACKRLYEGHIASQVFFKVLMGCRPNMPESMPEGFRKLMMDCWDTDATKRPPFEEVHRRLQLLHEDVMANPPAAASVPVATAVSESPAASSGSGGNQPALPGWEERIMSAVNTPAGSQLALQAGQFCSREQQQGDSATSRSISLGETSSYSQSLQKLESGILPQVFSTRDSYDAPGGFGSVPRSQEERNPMHAALAAQAITAQVMSLHSTPVGSAADPPGSQGGTAAGGRPAALDRRVSFRDGGHPVPGVLTWRPPASRSTSDLVGGVPSGGSPQVLGMLPALSAEYFQQPSPNQHPATVRSAFADAAQAPSNSNPRPQLGTRALPGSAAEVEMVEHAGETGGSDNATASQGDGLPMPDVVAEWFKTASFRNEAAAMQQPINVKDDAEGGDFAESMPLELGRNRRRHQ</sequence>
<evidence type="ECO:0000256" key="7">
    <source>
        <dbReference type="SAM" id="MobiDB-lite"/>
    </source>
</evidence>
<dbReference type="PRINTS" id="PR00109">
    <property type="entry name" value="TYRKINASE"/>
</dbReference>
<dbReference type="Gene3D" id="3.30.200.20">
    <property type="entry name" value="Phosphorylase Kinase, domain 1"/>
    <property type="match status" value="1"/>
</dbReference>
<reference evidence="10 11" key="1">
    <citation type="journal article" date="2012" name="Genome Biol.">
        <title>The genome of the polar eukaryotic microalga coccomyxa subellipsoidea reveals traits of cold adaptation.</title>
        <authorList>
            <person name="Blanc G."/>
            <person name="Agarkova I."/>
            <person name="Grimwood J."/>
            <person name="Kuo A."/>
            <person name="Brueggeman A."/>
            <person name="Dunigan D."/>
            <person name="Gurnon J."/>
            <person name="Ladunga I."/>
            <person name="Lindquist E."/>
            <person name="Lucas S."/>
            <person name="Pangilinan J."/>
            <person name="Proschold T."/>
            <person name="Salamov A."/>
            <person name="Schmutz J."/>
            <person name="Weeks D."/>
            <person name="Yamada T."/>
            <person name="Claverie J.M."/>
            <person name="Grigoriev I."/>
            <person name="Van Etten J."/>
            <person name="Lomsadze A."/>
            <person name="Borodovsky M."/>
        </authorList>
    </citation>
    <scope>NUCLEOTIDE SEQUENCE [LARGE SCALE GENOMIC DNA]</scope>
    <source>
        <strain evidence="10 11">C-169</strain>
    </source>
</reference>
<dbReference type="InterPro" id="IPR001245">
    <property type="entry name" value="Ser-Thr/Tyr_kinase_cat_dom"/>
</dbReference>
<dbReference type="RefSeq" id="XP_005648468.1">
    <property type="nucleotide sequence ID" value="XM_005648411.1"/>
</dbReference>
<feature type="region of interest" description="Disordered" evidence="7">
    <location>
        <begin position="968"/>
        <end position="995"/>
    </location>
</feature>
<feature type="compositionally biased region" description="Basic and acidic residues" evidence="7">
    <location>
        <begin position="241"/>
        <end position="260"/>
    </location>
</feature>
<evidence type="ECO:0000256" key="6">
    <source>
        <dbReference type="PROSITE-ProRule" id="PRU10141"/>
    </source>
</evidence>